<evidence type="ECO:0000313" key="1">
    <source>
        <dbReference type="EMBL" id="QCC86153.1"/>
    </source>
</evidence>
<dbReference type="OrthoDB" id="5387164at2"/>
<dbReference type="EMBL" id="CP036295">
    <property type="protein sequence ID" value="QCC86153.1"/>
    <property type="molecule type" value="Genomic_DNA"/>
</dbReference>
<dbReference type="AlphaFoldDB" id="A0A4P7UIF8"/>
<organism evidence="1 2">
    <name type="scientific">Desulfovibrio desulfuricans</name>
    <dbReference type="NCBI Taxonomy" id="876"/>
    <lineage>
        <taxon>Bacteria</taxon>
        <taxon>Pseudomonadati</taxon>
        <taxon>Thermodesulfobacteriota</taxon>
        <taxon>Desulfovibrionia</taxon>
        <taxon>Desulfovibrionales</taxon>
        <taxon>Desulfovibrionaceae</taxon>
        <taxon>Desulfovibrio</taxon>
    </lineage>
</organism>
<sequence length="201" mass="22677">MNSVTNARNHEMLHFFHRQGTKMTNSNAVSIINEITAIELKMFQAVNNEGGKADCQNQPETFCAMRQVVYEVLSPHFLIAWLKDLRMAEGAGRNIMTEKYALMCGNIEMPAISQTIKDIVSCELSWLQAAAKEHPDYFDGNDADFCRYLLCELLMYSEPTLHAYAQCIADAQAAGRNMVMERLENIKKLLCSTTPHAPSLH</sequence>
<proteinExistence type="predicted"/>
<name>A0A4P7UIF8_DESDE</name>
<gene>
    <name evidence="1" type="ORF">DDIC_09765</name>
</gene>
<protein>
    <submittedName>
        <fullName evidence="1">DUF4125 family protein</fullName>
    </submittedName>
</protein>
<dbReference type="InterPro" id="IPR025191">
    <property type="entry name" value="DUF4125"/>
</dbReference>
<accession>A0A4P7UIF8</accession>
<evidence type="ECO:0000313" key="2">
    <source>
        <dbReference type="Proteomes" id="UP000297065"/>
    </source>
</evidence>
<reference evidence="1 2" key="1">
    <citation type="submission" date="2019-02" db="EMBL/GenBank/DDBJ databases">
        <title>Complete Genome Sequence of Desulfovibrio desulfuricans IC1, a Sulfonate Utilizing Anaerobe.</title>
        <authorList>
            <person name="Day L.A."/>
            <person name="De Leon K.B."/>
            <person name="Wall J.D."/>
        </authorList>
    </citation>
    <scope>NUCLEOTIDE SEQUENCE [LARGE SCALE GENOMIC DNA]</scope>
    <source>
        <strain evidence="1 2">IC1</strain>
    </source>
</reference>
<dbReference type="Pfam" id="PF13526">
    <property type="entry name" value="DUF4125"/>
    <property type="match status" value="1"/>
</dbReference>
<dbReference type="Proteomes" id="UP000297065">
    <property type="component" value="Chromosome"/>
</dbReference>